<dbReference type="EMBL" id="KN880432">
    <property type="protein sequence ID" value="KIY74038.1"/>
    <property type="molecule type" value="Genomic_DNA"/>
</dbReference>
<feature type="domain" description="RDRP core" evidence="3">
    <location>
        <begin position="289"/>
        <end position="932"/>
    </location>
</feature>
<organism evidence="4 5">
    <name type="scientific">Cylindrobasidium torrendii FP15055 ss-10</name>
    <dbReference type="NCBI Taxonomy" id="1314674"/>
    <lineage>
        <taxon>Eukaryota</taxon>
        <taxon>Fungi</taxon>
        <taxon>Dikarya</taxon>
        <taxon>Basidiomycota</taxon>
        <taxon>Agaricomycotina</taxon>
        <taxon>Agaricomycetes</taxon>
        <taxon>Agaricomycetidae</taxon>
        <taxon>Agaricales</taxon>
        <taxon>Marasmiineae</taxon>
        <taxon>Physalacriaceae</taxon>
        <taxon>Cylindrobasidium</taxon>
    </lineage>
</organism>
<protein>
    <recommendedName>
        <fullName evidence="1">RNA-dependent RNA polymerase</fullName>
        <ecNumber evidence="1">2.7.7.48</ecNumber>
    </recommendedName>
</protein>
<dbReference type="GO" id="GO:0031380">
    <property type="term" value="C:nuclear RNA-directed RNA polymerase complex"/>
    <property type="evidence" value="ECO:0007669"/>
    <property type="project" value="TreeGrafter"/>
</dbReference>
<gene>
    <name evidence="4" type="ORF">CYLTODRAFT_416311</name>
</gene>
<dbReference type="Pfam" id="PF05183">
    <property type="entry name" value="RdRP"/>
    <property type="match status" value="1"/>
</dbReference>
<dbReference type="GO" id="GO:0003723">
    <property type="term" value="F:RNA binding"/>
    <property type="evidence" value="ECO:0007669"/>
    <property type="project" value="UniProtKB-KW"/>
</dbReference>
<dbReference type="STRING" id="1314674.A0A0D7BU23"/>
<dbReference type="EC" id="2.7.7.48" evidence="1"/>
<keyword evidence="1" id="KW-0808">Transferase</keyword>
<dbReference type="InterPro" id="IPR007855">
    <property type="entry name" value="RDRP"/>
</dbReference>
<dbReference type="PANTHER" id="PTHR23079:SF14">
    <property type="entry name" value="RNA-DEPENDENT RNA POLYMERASE"/>
    <property type="match status" value="1"/>
</dbReference>
<dbReference type="PANTHER" id="PTHR23079">
    <property type="entry name" value="RNA-DEPENDENT RNA POLYMERASE"/>
    <property type="match status" value="1"/>
</dbReference>
<dbReference type="OrthoDB" id="10055769at2759"/>
<reference evidence="4 5" key="1">
    <citation type="journal article" date="2015" name="Fungal Genet. Biol.">
        <title>Evolution of novel wood decay mechanisms in Agaricales revealed by the genome sequences of Fistulina hepatica and Cylindrobasidium torrendii.</title>
        <authorList>
            <person name="Floudas D."/>
            <person name="Held B.W."/>
            <person name="Riley R."/>
            <person name="Nagy L.G."/>
            <person name="Koehler G."/>
            <person name="Ransdell A.S."/>
            <person name="Younus H."/>
            <person name="Chow J."/>
            <person name="Chiniquy J."/>
            <person name="Lipzen A."/>
            <person name="Tritt A."/>
            <person name="Sun H."/>
            <person name="Haridas S."/>
            <person name="LaButti K."/>
            <person name="Ohm R.A."/>
            <person name="Kues U."/>
            <person name="Blanchette R.A."/>
            <person name="Grigoriev I.V."/>
            <person name="Minto R.E."/>
            <person name="Hibbett D.S."/>
        </authorList>
    </citation>
    <scope>NUCLEOTIDE SEQUENCE [LARGE SCALE GENOMIC DNA]</scope>
    <source>
        <strain evidence="4 5">FP15055 ss-10</strain>
    </source>
</reference>
<evidence type="ECO:0000313" key="4">
    <source>
        <dbReference type="EMBL" id="KIY74038.1"/>
    </source>
</evidence>
<feature type="compositionally biased region" description="Polar residues" evidence="2">
    <location>
        <begin position="39"/>
        <end position="51"/>
    </location>
</feature>
<dbReference type="InterPro" id="IPR057596">
    <property type="entry name" value="RDRP_core"/>
</dbReference>
<evidence type="ECO:0000313" key="5">
    <source>
        <dbReference type="Proteomes" id="UP000054007"/>
    </source>
</evidence>
<name>A0A0D7BU23_9AGAR</name>
<keyword evidence="1" id="KW-0694">RNA-binding</keyword>
<dbReference type="Proteomes" id="UP000054007">
    <property type="component" value="Unassembled WGS sequence"/>
</dbReference>
<accession>A0A0D7BU23</accession>
<feature type="compositionally biased region" description="Low complexity" evidence="2">
    <location>
        <begin position="81"/>
        <end position="94"/>
    </location>
</feature>
<dbReference type="GO" id="GO:0030422">
    <property type="term" value="P:siRNA processing"/>
    <property type="evidence" value="ECO:0007669"/>
    <property type="project" value="TreeGrafter"/>
</dbReference>
<evidence type="ECO:0000256" key="2">
    <source>
        <dbReference type="SAM" id="MobiDB-lite"/>
    </source>
</evidence>
<proteinExistence type="inferred from homology"/>
<keyword evidence="1" id="KW-0548">Nucleotidyltransferase</keyword>
<dbReference type="GO" id="GO:0003968">
    <property type="term" value="F:RNA-directed RNA polymerase activity"/>
    <property type="evidence" value="ECO:0007669"/>
    <property type="project" value="UniProtKB-KW"/>
</dbReference>
<keyword evidence="5" id="KW-1185">Reference proteome</keyword>
<sequence length="1137" mass="127510">MSDNEFFDDDFDYASIGDLPHARISVGKSSQDDYKRSLRMSSTPSFLSSDETMMGDLMSEADTEMPFTPAKSKAASYHFTQSPSSSSSSSSSQSTQGPFHTPVQTNRKHKPTFTAESPSKRPKLSPGTSVKNRDEDTSVFATSQQCNGYFILSHSSQYQQWFDKYKVPHGAQFEIARLSAEKVRSLDYLFIKSIGGKSNADAIRMIEQRVAAMGVFDGEHEKNQYQKAFKAEHVATRPWAEQDKEDERMAEDTDACLGGYQESPGHNWYGGKVVYRGKMRYINGGANFKVELDKPELGPSTRITRKFGSKRILRINISFDGVQSHRRARAEELVELFKKPFVLNGRVFRAFLERDMTVFMFMTNERLANGTRPGIVVEDDLQMGLTELFEWHNPIRENMNQTAAKWASRLALGLSTSIPGPMLEVENILQVADIVSPKGSDMTDGAGLANLATLSAIQTQLNLSAMPPAVQVRIDGNKGLLVRKSSDTLEDTMKIWIRPSMTKVKRSYPSNDRAHRTIDVLRVAHNPRVGATLSVEIIINLSHNGVPLEVFKELMELSFQELKAPLTAWAKDPETTCSPQDELVKLWEEVCKKGSVGRQRVARHKVSTARLHGIEAKEDEDMEEDEDGVHLGKGSSPWWADEISGQPSTLEETVMYYLQAGFDPRTSWILAEKLKSTINATIETHKRKCKINVGKSVYAFIAPDTTGRLKPGEVFFQSSQPIPGREGYECSVVKGPVLLGRNPCKLPSDIQKWQAVDCFALRDIKDVIFISTQGSRRGADYLAGGDYDGDKALMIWENLLVDPFVNADLHFADPPEDLESYFQTENELVSDVVRRAPPGSENYIPELQTVLLNGLTNSTMVGMYSAFHATASYELGYGSSEAKRLAYMFVDILDGAKTGKRPSERTVKNDCARYNGRRPRYVVKMEKASEVTNTRSAYAERQVSEPFIMDELLVHAAKVADAHKEEVIKLCQPKQGAMPRDDDLERPWREKLEGANAGTPESASLKKDLECIKRHVDSIYEKTPITGVFTNKPISERQDILRRQSLKFMSGPKLWKDGGELSVHWSMDELSRVRASYAYVHDCQVQVDAYKPYSKRFTRFPFDVAARALCDIKAKAVGRETHLAGFMADCLKLKPLS</sequence>
<feature type="compositionally biased region" description="Polar residues" evidence="2">
    <location>
        <begin position="95"/>
        <end position="105"/>
    </location>
</feature>
<feature type="region of interest" description="Disordered" evidence="2">
    <location>
        <begin position="13"/>
        <end position="133"/>
    </location>
</feature>
<keyword evidence="1" id="KW-0696">RNA-directed RNA polymerase</keyword>
<evidence type="ECO:0000256" key="1">
    <source>
        <dbReference type="RuleBase" id="RU363098"/>
    </source>
</evidence>
<dbReference type="AlphaFoldDB" id="A0A0D7BU23"/>
<comment type="similarity">
    <text evidence="1">Belongs to the RdRP family.</text>
</comment>
<comment type="catalytic activity">
    <reaction evidence="1">
        <text>RNA(n) + a ribonucleoside 5'-triphosphate = RNA(n+1) + diphosphate</text>
        <dbReference type="Rhea" id="RHEA:21248"/>
        <dbReference type="Rhea" id="RHEA-COMP:14527"/>
        <dbReference type="Rhea" id="RHEA-COMP:17342"/>
        <dbReference type="ChEBI" id="CHEBI:33019"/>
        <dbReference type="ChEBI" id="CHEBI:61557"/>
        <dbReference type="ChEBI" id="CHEBI:140395"/>
        <dbReference type="EC" id="2.7.7.48"/>
    </reaction>
</comment>
<evidence type="ECO:0000259" key="3">
    <source>
        <dbReference type="Pfam" id="PF05183"/>
    </source>
</evidence>